<evidence type="ECO:0000256" key="9">
    <source>
        <dbReference type="SAM" id="MobiDB-lite"/>
    </source>
</evidence>
<dbReference type="Gene3D" id="3.30.420.40">
    <property type="match status" value="2"/>
</dbReference>
<evidence type="ECO:0000313" key="11">
    <source>
        <dbReference type="Proteomes" id="UP000054837"/>
    </source>
</evidence>
<dbReference type="PROSITE" id="PS01125">
    <property type="entry name" value="ROK"/>
    <property type="match status" value="1"/>
</dbReference>
<keyword evidence="5" id="KW-0547">Nucleotide-binding</keyword>
<dbReference type="GO" id="GO:0005524">
    <property type="term" value="F:ATP binding"/>
    <property type="evidence" value="ECO:0007669"/>
    <property type="project" value="UniProtKB-KW"/>
</dbReference>
<dbReference type="AlphaFoldDB" id="A0A0W8I5N8"/>
<organism evidence="10 11">
    <name type="scientific">Serinicoccus chungangensis</name>
    <dbReference type="NCBI Taxonomy" id="767452"/>
    <lineage>
        <taxon>Bacteria</taxon>
        <taxon>Bacillati</taxon>
        <taxon>Actinomycetota</taxon>
        <taxon>Actinomycetes</taxon>
        <taxon>Micrococcales</taxon>
        <taxon>Ornithinimicrobiaceae</taxon>
        <taxon>Serinicoccus</taxon>
    </lineage>
</organism>
<dbReference type="InterPro" id="IPR004654">
    <property type="entry name" value="ROK_glcA"/>
</dbReference>
<keyword evidence="7" id="KW-0067">ATP-binding</keyword>
<dbReference type="EC" id="2.7.1.2" evidence="2"/>
<dbReference type="GO" id="GO:0005737">
    <property type="term" value="C:cytoplasm"/>
    <property type="evidence" value="ECO:0007669"/>
    <property type="project" value="InterPro"/>
</dbReference>
<reference evidence="10 11" key="1">
    <citation type="submission" date="2015-12" db="EMBL/GenBank/DDBJ databases">
        <title>Serinicoccus chungangenesis strain CD08_5 genome sequencing and assembly.</title>
        <authorList>
            <person name="Chander A.M."/>
            <person name="Kaur G."/>
            <person name="Nair G.R."/>
            <person name="Dhawan D.K."/>
            <person name="Kochhar R.K."/>
            <person name="Mayilraj S."/>
            <person name="Bhadada S.K."/>
        </authorList>
    </citation>
    <scope>NUCLEOTIDE SEQUENCE [LARGE SCALE GENOMIC DNA]</scope>
    <source>
        <strain evidence="10 11">CD08_5</strain>
    </source>
</reference>
<evidence type="ECO:0000256" key="6">
    <source>
        <dbReference type="ARBA" id="ARBA00022777"/>
    </source>
</evidence>
<feature type="region of interest" description="Disordered" evidence="9">
    <location>
        <begin position="323"/>
        <end position="342"/>
    </location>
</feature>
<keyword evidence="6 10" id="KW-0418">Kinase</keyword>
<evidence type="ECO:0000256" key="5">
    <source>
        <dbReference type="ARBA" id="ARBA00022741"/>
    </source>
</evidence>
<dbReference type="InterPro" id="IPR000600">
    <property type="entry name" value="ROK"/>
</dbReference>
<dbReference type="InterPro" id="IPR043129">
    <property type="entry name" value="ATPase_NBD"/>
</dbReference>
<dbReference type="Pfam" id="PF00480">
    <property type="entry name" value="ROK"/>
    <property type="match status" value="1"/>
</dbReference>
<dbReference type="SUPFAM" id="SSF53067">
    <property type="entry name" value="Actin-like ATPase domain"/>
    <property type="match status" value="1"/>
</dbReference>
<evidence type="ECO:0000256" key="2">
    <source>
        <dbReference type="ARBA" id="ARBA00012323"/>
    </source>
</evidence>
<keyword evidence="11" id="KW-1185">Reference proteome</keyword>
<protein>
    <recommendedName>
        <fullName evidence="3">Glucokinase</fullName>
        <ecNumber evidence="2">2.7.1.2</ecNumber>
    </recommendedName>
    <alternativeName>
        <fullName evidence="8">Glucose kinase</fullName>
    </alternativeName>
</protein>
<dbReference type="OrthoDB" id="9810372at2"/>
<evidence type="ECO:0000256" key="3">
    <source>
        <dbReference type="ARBA" id="ARBA00014701"/>
    </source>
</evidence>
<evidence type="ECO:0000256" key="4">
    <source>
        <dbReference type="ARBA" id="ARBA00022679"/>
    </source>
</evidence>
<dbReference type="PANTHER" id="PTHR18964">
    <property type="entry name" value="ROK (REPRESSOR, ORF, KINASE) FAMILY"/>
    <property type="match status" value="1"/>
</dbReference>
<dbReference type="Proteomes" id="UP000054837">
    <property type="component" value="Unassembled WGS sequence"/>
</dbReference>
<comment type="caution">
    <text evidence="10">The sequence shown here is derived from an EMBL/GenBank/DDBJ whole genome shotgun (WGS) entry which is preliminary data.</text>
</comment>
<dbReference type="NCBIfam" id="TIGR00744">
    <property type="entry name" value="ROK_glcA_fam"/>
    <property type="match status" value="1"/>
</dbReference>
<dbReference type="EMBL" id="LQBL01000028">
    <property type="protein sequence ID" value="KUG53516.1"/>
    <property type="molecule type" value="Genomic_DNA"/>
</dbReference>
<dbReference type="STRING" id="767452.AVL62_01625"/>
<dbReference type="GO" id="GO:0006096">
    <property type="term" value="P:glycolytic process"/>
    <property type="evidence" value="ECO:0007669"/>
    <property type="project" value="InterPro"/>
</dbReference>
<comment type="similarity">
    <text evidence="1">Belongs to the ROK (NagC/XylR) family.</text>
</comment>
<proteinExistence type="inferred from homology"/>
<keyword evidence="4" id="KW-0808">Transferase</keyword>
<name>A0A0W8I5N8_9MICO</name>
<evidence type="ECO:0000313" key="10">
    <source>
        <dbReference type="EMBL" id="KUG53516.1"/>
    </source>
</evidence>
<evidence type="ECO:0000256" key="1">
    <source>
        <dbReference type="ARBA" id="ARBA00006479"/>
    </source>
</evidence>
<dbReference type="GO" id="GO:0004340">
    <property type="term" value="F:glucokinase activity"/>
    <property type="evidence" value="ECO:0007669"/>
    <property type="project" value="UniProtKB-EC"/>
</dbReference>
<gene>
    <name evidence="10" type="ORF">AVL62_01625</name>
</gene>
<accession>A0A0W8I5N8</accession>
<sequence>MSVPAEAPAGPAVGVDVGGTHVKAGLVDAHGRVTSEAHRRTPARTAAAAVVEGLVVEVVRELLKQVPPGVRARVPVGVGAAGFVDADRGRVVFAPHLSWRDEPLRDTLEARLGRPVVLDNDAHAAAWAEHRFGAGQGESHLVVLTLGTGIGGAILTHGRLQRGRHGLAGEFGHQQLVPGGLPCECGNQGCWEQYASGRALTRLAREALRVGGPAGAGLRAAGPGDDLSGVTGEHVWRAARDGDPTSRRILAEVGRWLGTGLAGVVGSLDPGTVVVGGGVSGAGDLLLDPARETLAGTLVGRGHRPVPPVLAARLGPRAGVVGAADLARRRDPASSPSTAGDR</sequence>
<dbReference type="PANTHER" id="PTHR18964:SF173">
    <property type="entry name" value="GLUCOKINASE"/>
    <property type="match status" value="1"/>
</dbReference>
<evidence type="ECO:0000256" key="7">
    <source>
        <dbReference type="ARBA" id="ARBA00022840"/>
    </source>
</evidence>
<dbReference type="InterPro" id="IPR049874">
    <property type="entry name" value="ROK_cs"/>
</dbReference>
<evidence type="ECO:0000256" key="8">
    <source>
        <dbReference type="ARBA" id="ARBA00032386"/>
    </source>
</evidence>
<dbReference type="RefSeq" id="WP_058891525.1">
    <property type="nucleotide sequence ID" value="NZ_LQBL01000028.1"/>
</dbReference>